<dbReference type="Pfam" id="PF01636">
    <property type="entry name" value="APH"/>
    <property type="match status" value="1"/>
</dbReference>
<evidence type="ECO:0000313" key="3">
    <source>
        <dbReference type="Proteomes" id="UP000487596"/>
    </source>
</evidence>
<proteinExistence type="predicted"/>
<dbReference type="EMBL" id="WDEH01000085">
    <property type="protein sequence ID" value="KAB6129271.1"/>
    <property type="molecule type" value="Genomic_DNA"/>
</dbReference>
<accession>A0A414G9W1</accession>
<evidence type="ECO:0000259" key="1">
    <source>
        <dbReference type="Pfam" id="PF01636"/>
    </source>
</evidence>
<dbReference type="AlphaFoldDB" id="A0A414G9W1"/>
<organism evidence="2 3">
    <name type="scientific">Bacteroides xylanisolvens</name>
    <dbReference type="NCBI Taxonomy" id="371601"/>
    <lineage>
        <taxon>Bacteria</taxon>
        <taxon>Pseudomonadati</taxon>
        <taxon>Bacteroidota</taxon>
        <taxon>Bacteroidia</taxon>
        <taxon>Bacteroidales</taxon>
        <taxon>Bacteroidaceae</taxon>
        <taxon>Bacteroides</taxon>
    </lineage>
</organism>
<feature type="domain" description="Aminoglycoside phosphotransferase" evidence="1">
    <location>
        <begin position="132"/>
        <end position="209"/>
    </location>
</feature>
<evidence type="ECO:0000313" key="2">
    <source>
        <dbReference type="EMBL" id="KAB6129271.1"/>
    </source>
</evidence>
<dbReference type="RefSeq" id="WP_004307275.1">
    <property type="nucleotide sequence ID" value="NZ_JANUUS010000001.1"/>
</dbReference>
<name>A0A414G9W1_9BACE</name>
<dbReference type="InterPro" id="IPR011009">
    <property type="entry name" value="Kinase-like_dom_sf"/>
</dbReference>
<dbReference type="InterPro" id="IPR002575">
    <property type="entry name" value="Aminoglycoside_PTrfase"/>
</dbReference>
<keyword evidence="2" id="KW-0808">Transferase</keyword>
<dbReference type="GO" id="GO:0016740">
    <property type="term" value="F:transferase activity"/>
    <property type="evidence" value="ECO:0007669"/>
    <property type="project" value="UniProtKB-KW"/>
</dbReference>
<comment type="caution">
    <text evidence="2">The sequence shown here is derived from an EMBL/GenBank/DDBJ whole genome shotgun (WGS) entry which is preliminary data.</text>
</comment>
<sequence>MDIEVKGHSGCSIDIVREGKELFILKGTCDPKYVERLYQQALKQQRAGEQEYQYIRVPQIVDIERQTDTMMMKMEYVYSHNFIDHFEAAGFEQVNYFVKAIHLFLKREIEQSIMTDVPRSMIIEKFEDVKSKINQNVLLCMDEEIKYLLQQSEIRFKVLPEVLEIPVGCCHGDLTFSNILFNGNNYYLIDFLDSFIESPLLDMVKIRQDTRYRWSTLMYEGEFDETRFHIVSDTIDHQLDGAFKQYIWYRTFYHTLQLMNFLRILQYAKEKKIVAYLKKTIQSILNYE</sequence>
<dbReference type="SUPFAM" id="SSF56112">
    <property type="entry name" value="Protein kinase-like (PK-like)"/>
    <property type="match status" value="1"/>
</dbReference>
<reference evidence="2 3" key="1">
    <citation type="journal article" date="2019" name="Nat. Med.">
        <title>A library of human gut bacterial isolates paired with longitudinal multiomics data enables mechanistic microbiome research.</title>
        <authorList>
            <person name="Poyet M."/>
            <person name="Groussin M."/>
            <person name="Gibbons S.M."/>
            <person name="Avila-Pacheco J."/>
            <person name="Jiang X."/>
            <person name="Kearney S.M."/>
            <person name="Perrotta A.R."/>
            <person name="Berdy B."/>
            <person name="Zhao S."/>
            <person name="Lieberman T.D."/>
            <person name="Swanson P.K."/>
            <person name="Smith M."/>
            <person name="Roesemann S."/>
            <person name="Alexander J.E."/>
            <person name="Rich S.A."/>
            <person name="Livny J."/>
            <person name="Vlamakis H."/>
            <person name="Clish C."/>
            <person name="Bullock K."/>
            <person name="Deik A."/>
            <person name="Scott J."/>
            <person name="Pierce K.A."/>
            <person name="Xavier R.J."/>
            <person name="Alm E.J."/>
        </authorList>
    </citation>
    <scope>NUCLEOTIDE SEQUENCE [LARGE SCALE GENOMIC DNA]</scope>
    <source>
        <strain evidence="2 3">BIOML-A62</strain>
    </source>
</reference>
<gene>
    <name evidence="2" type="ORF">GA424_25795</name>
</gene>
<dbReference type="Gene3D" id="3.90.1200.10">
    <property type="match status" value="1"/>
</dbReference>
<protein>
    <submittedName>
        <fullName evidence="2">Phosphotransferase</fullName>
    </submittedName>
</protein>
<dbReference type="Proteomes" id="UP000487596">
    <property type="component" value="Unassembled WGS sequence"/>
</dbReference>